<proteinExistence type="predicted"/>
<comment type="caution">
    <text evidence="1">The sequence shown here is derived from an EMBL/GenBank/DDBJ whole genome shotgun (WGS) entry which is preliminary data.</text>
</comment>
<evidence type="ECO:0000313" key="1">
    <source>
        <dbReference type="EMBL" id="EFC51016.1"/>
    </source>
</evidence>
<accession>A0A9W5INZ6</accession>
<dbReference type="Proteomes" id="UP000004621">
    <property type="component" value="Unassembled WGS sequence"/>
</dbReference>
<protein>
    <submittedName>
        <fullName evidence="1">Uncharacterized protein</fullName>
    </submittedName>
</protein>
<organism evidence="1 2">
    <name type="scientific">Neisseria subflava NJ9703</name>
    <dbReference type="NCBI Taxonomy" id="546268"/>
    <lineage>
        <taxon>Bacteria</taxon>
        <taxon>Pseudomonadati</taxon>
        <taxon>Pseudomonadota</taxon>
        <taxon>Betaproteobacteria</taxon>
        <taxon>Neisseriales</taxon>
        <taxon>Neisseriaceae</taxon>
        <taxon>Neisseria</taxon>
    </lineage>
</organism>
<name>A0A9W5INZ6_NEISU</name>
<dbReference type="EMBL" id="ACEO02000017">
    <property type="protein sequence ID" value="EFC51016.1"/>
    <property type="molecule type" value="Genomic_DNA"/>
</dbReference>
<gene>
    <name evidence="1" type="ORF">NEISUBOT_05546</name>
</gene>
<sequence length="40" mass="4791">MNVKIHGIFTIESKGRLKIPVFRRPFSLYNSHLNFYIHSE</sequence>
<evidence type="ECO:0000313" key="2">
    <source>
        <dbReference type="Proteomes" id="UP000004621"/>
    </source>
</evidence>
<dbReference type="AlphaFoldDB" id="A0A9W5INZ6"/>
<reference evidence="1 2" key="1">
    <citation type="submission" date="2010-01" db="EMBL/GenBank/DDBJ databases">
        <authorList>
            <person name="Weinstock G."/>
            <person name="Sodergren E."/>
            <person name="Clifton S."/>
            <person name="Fulton L."/>
            <person name="Fulton B."/>
            <person name="Courtney L."/>
            <person name="Fronick C."/>
            <person name="Harrison M."/>
            <person name="Strong C."/>
            <person name="Farmer C."/>
            <person name="Delahaunty K."/>
            <person name="Markovic C."/>
            <person name="Hall O."/>
            <person name="Minx P."/>
            <person name="Tomlinson C."/>
            <person name="Mitreva M."/>
            <person name="Nelson J."/>
            <person name="Hou S."/>
            <person name="Wollam A."/>
            <person name="Pepin K.H."/>
            <person name="Johnson M."/>
            <person name="Bhonagiri V."/>
            <person name="Nash W.E."/>
            <person name="Warren W."/>
            <person name="Chinwalla A."/>
            <person name="Mardis E.R."/>
            <person name="Wilson R.K."/>
        </authorList>
    </citation>
    <scope>NUCLEOTIDE SEQUENCE [LARGE SCALE GENOMIC DNA]</scope>
    <source>
        <strain evidence="1 2">NJ9703</strain>
    </source>
</reference>